<dbReference type="PROSITE" id="PS50123">
    <property type="entry name" value="CHER"/>
    <property type="match status" value="1"/>
</dbReference>
<evidence type="ECO:0000256" key="5">
    <source>
        <dbReference type="PIRNR" id="PIRNR000410"/>
    </source>
</evidence>
<comment type="function">
    <text evidence="5">Methylation of the membrane-bound methyl-accepting chemotaxis proteins (MCP) to form gamma-glutamyl methyl ester residues in MCP.</text>
</comment>
<dbReference type="InterPro" id="IPR050903">
    <property type="entry name" value="Bact_Chemotaxis_MeTrfase"/>
</dbReference>
<evidence type="ECO:0000256" key="1">
    <source>
        <dbReference type="ARBA" id="ARBA00001541"/>
    </source>
</evidence>
<keyword evidence="2 5" id="KW-0489">Methyltransferase</keyword>
<evidence type="ECO:0000256" key="3">
    <source>
        <dbReference type="ARBA" id="ARBA00022679"/>
    </source>
</evidence>
<dbReference type="SUPFAM" id="SSF47757">
    <property type="entry name" value="Chemotaxis receptor methyltransferase CheR, N-terminal domain"/>
    <property type="match status" value="1"/>
</dbReference>
<dbReference type="SMART" id="SM00138">
    <property type="entry name" value="MeTrc"/>
    <property type="match status" value="1"/>
</dbReference>
<dbReference type="PANTHER" id="PTHR24422">
    <property type="entry name" value="CHEMOTAXIS PROTEIN METHYLTRANSFERASE"/>
    <property type="match status" value="1"/>
</dbReference>
<dbReference type="InterPro" id="IPR036804">
    <property type="entry name" value="CheR_N_sf"/>
</dbReference>
<dbReference type="EMBL" id="JBHTBR010000005">
    <property type="protein sequence ID" value="MFC7292152.1"/>
    <property type="molecule type" value="Genomic_DNA"/>
</dbReference>
<keyword evidence="8" id="KW-1185">Reference proteome</keyword>
<dbReference type="Proteomes" id="UP001596492">
    <property type="component" value="Unassembled WGS sequence"/>
</dbReference>
<gene>
    <name evidence="7" type="ORF">ACFQS8_11035</name>
</gene>
<keyword evidence="3 5" id="KW-0808">Transferase</keyword>
<dbReference type="PRINTS" id="PR00996">
    <property type="entry name" value="CHERMTFRASE"/>
</dbReference>
<keyword evidence="4 5" id="KW-0949">S-adenosyl-L-methionine</keyword>
<dbReference type="PANTHER" id="PTHR24422:SF21">
    <property type="entry name" value="CHEMOTAXIS PROTEIN METHYLTRANSFERASE 1"/>
    <property type="match status" value="1"/>
</dbReference>
<dbReference type="Pfam" id="PF03705">
    <property type="entry name" value="CheR_N"/>
    <property type="match status" value="1"/>
</dbReference>
<evidence type="ECO:0000256" key="4">
    <source>
        <dbReference type="ARBA" id="ARBA00022691"/>
    </source>
</evidence>
<comment type="catalytic activity">
    <reaction evidence="1 5">
        <text>L-glutamyl-[protein] + S-adenosyl-L-methionine = [protein]-L-glutamate 5-O-methyl ester + S-adenosyl-L-homocysteine</text>
        <dbReference type="Rhea" id="RHEA:24452"/>
        <dbReference type="Rhea" id="RHEA-COMP:10208"/>
        <dbReference type="Rhea" id="RHEA-COMP:10311"/>
        <dbReference type="ChEBI" id="CHEBI:29973"/>
        <dbReference type="ChEBI" id="CHEBI:57856"/>
        <dbReference type="ChEBI" id="CHEBI:59789"/>
        <dbReference type="ChEBI" id="CHEBI:82795"/>
        <dbReference type="EC" id="2.1.1.80"/>
    </reaction>
</comment>
<dbReference type="EC" id="2.1.1.80" evidence="5"/>
<evidence type="ECO:0000313" key="7">
    <source>
        <dbReference type="EMBL" id="MFC7292152.1"/>
    </source>
</evidence>
<reference evidence="8" key="1">
    <citation type="journal article" date="2019" name="Int. J. Syst. Evol. Microbiol.">
        <title>The Global Catalogue of Microorganisms (GCM) 10K type strain sequencing project: providing services to taxonomists for standard genome sequencing and annotation.</title>
        <authorList>
            <consortium name="The Broad Institute Genomics Platform"/>
            <consortium name="The Broad Institute Genome Sequencing Center for Infectious Disease"/>
            <person name="Wu L."/>
            <person name="Ma J."/>
        </authorList>
    </citation>
    <scope>NUCLEOTIDE SEQUENCE [LARGE SCALE GENOMIC DNA]</scope>
    <source>
        <strain evidence="8">CCUG 51308</strain>
    </source>
</reference>
<name>A0ABW2IMJ8_9PROT</name>
<proteinExistence type="predicted"/>
<dbReference type="InterPro" id="IPR022642">
    <property type="entry name" value="CheR_C"/>
</dbReference>
<dbReference type="RefSeq" id="WP_382167391.1">
    <property type="nucleotide sequence ID" value="NZ_JBHTBR010000005.1"/>
</dbReference>
<feature type="domain" description="CheR-type methyltransferase" evidence="6">
    <location>
        <begin position="1"/>
        <end position="255"/>
    </location>
</feature>
<protein>
    <recommendedName>
        <fullName evidence="5">Chemotaxis protein methyltransferase</fullName>
        <ecNumber evidence="5">2.1.1.80</ecNumber>
    </recommendedName>
</protein>
<dbReference type="Gene3D" id="1.10.155.10">
    <property type="entry name" value="Chemotaxis receptor methyltransferase CheR, N-terminal domain"/>
    <property type="match status" value="1"/>
</dbReference>
<dbReference type="InterPro" id="IPR000780">
    <property type="entry name" value="CheR_MeTrfase"/>
</dbReference>
<evidence type="ECO:0000256" key="2">
    <source>
        <dbReference type="ARBA" id="ARBA00022603"/>
    </source>
</evidence>
<dbReference type="GO" id="GO:0032259">
    <property type="term" value="P:methylation"/>
    <property type="evidence" value="ECO:0007669"/>
    <property type="project" value="UniProtKB-KW"/>
</dbReference>
<organism evidence="7 8">
    <name type="scientific">Hirschia litorea</name>
    <dbReference type="NCBI Taxonomy" id="1199156"/>
    <lineage>
        <taxon>Bacteria</taxon>
        <taxon>Pseudomonadati</taxon>
        <taxon>Pseudomonadota</taxon>
        <taxon>Alphaproteobacteria</taxon>
        <taxon>Hyphomonadales</taxon>
        <taxon>Hyphomonadaceae</taxon>
        <taxon>Hirschia</taxon>
    </lineage>
</organism>
<dbReference type="Pfam" id="PF01739">
    <property type="entry name" value="CheR"/>
    <property type="match status" value="1"/>
</dbReference>
<dbReference type="GO" id="GO:0008168">
    <property type="term" value="F:methyltransferase activity"/>
    <property type="evidence" value="ECO:0007669"/>
    <property type="project" value="UniProtKB-KW"/>
</dbReference>
<evidence type="ECO:0000259" key="6">
    <source>
        <dbReference type="PROSITE" id="PS50123"/>
    </source>
</evidence>
<dbReference type="InterPro" id="IPR022641">
    <property type="entry name" value="CheR_N"/>
</dbReference>
<evidence type="ECO:0000313" key="8">
    <source>
        <dbReference type="Proteomes" id="UP001596492"/>
    </source>
</evidence>
<dbReference type="SUPFAM" id="SSF53335">
    <property type="entry name" value="S-adenosyl-L-methionine-dependent methyltransferases"/>
    <property type="match status" value="1"/>
</dbReference>
<accession>A0ABW2IMJ8</accession>
<comment type="caution">
    <text evidence="7">The sequence shown here is derived from an EMBL/GenBank/DDBJ whole genome shotgun (WGS) entry which is preliminary data.</text>
</comment>
<dbReference type="Gene3D" id="3.40.50.150">
    <property type="entry name" value="Vaccinia Virus protein VP39"/>
    <property type="match status" value="1"/>
</dbReference>
<dbReference type="InterPro" id="IPR026024">
    <property type="entry name" value="Chemotaxis_MeTrfase_CheR"/>
</dbReference>
<dbReference type="PIRSF" id="PIRSF000410">
    <property type="entry name" value="CheR"/>
    <property type="match status" value="1"/>
</dbReference>
<dbReference type="InterPro" id="IPR029063">
    <property type="entry name" value="SAM-dependent_MTases_sf"/>
</dbReference>
<sequence length="278" mass="31442">MNSTDFDFVSGLLRRRAGIQLTTDKTYLLESRLAPLARKEGLASIEDLLSVVRSRRDERLIALIVDVMTTNETFFFRDKTPFELMKDVALPDLTAKNKSRIRIWCAACSTGQEPYSLAMMLNENPALTKGAAVEIIATDISPRVLEKAKSGLYSQFEVQRGLPIQMMMKHFKQKDDLWQISDKIRSMVTFREHNLMDQPNMFGKFDVVFIRNVLIYFDQATKSEVLDRVASVMNPGGFVLLGAAETVIGITRKFEAMKERRGLYQLAVGESKSGIRAA</sequence>